<keyword evidence="7" id="KW-0969">Cilium</keyword>
<evidence type="ECO:0000256" key="3">
    <source>
        <dbReference type="ARBA" id="ARBA00022490"/>
    </source>
</evidence>
<dbReference type="AlphaFoldDB" id="A0A1H3AWV9"/>
<dbReference type="InterPro" id="IPR003713">
    <property type="entry name" value="FliS"/>
</dbReference>
<protein>
    <recommendedName>
        <fullName evidence="6">Flagellar secretion chaperone FliS</fullName>
    </recommendedName>
</protein>
<dbReference type="Proteomes" id="UP000198672">
    <property type="component" value="Unassembled WGS sequence"/>
</dbReference>
<gene>
    <name evidence="7" type="ORF">SAMN05421644_101141</name>
</gene>
<evidence type="ECO:0000256" key="4">
    <source>
        <dbReference type="ARBA" id="ARBA00022795"/>
    </source>
</evidence>
<name>A0A1H3AWV9_ALLWA</name>
<dbReference type="STRING" id="61595.SAMN05421644_101141"/>
<keyword evidence="8" id="KW-1185">Reference proteome</keyword>
<dbReference type="OrthoDB" id="9792010at2"/>
<dbReference type="Gene3D" id="1.20.120.340">
    <property type="entry name" value="Flagellar protein FliS"/>
    <property type="match status" value="1"/>
</dbReference>
<dbReference type="PANTHER" id="PTHR34773:SF1">
    <property type="entry name" value="FLAGELLAR SECRETION CHAPERONE FLIS"/>
    <property type="match status" value="1"/>
</dbReference>
<keyword evidence="7" id="KW-0966">Cell projection</keyword>
<dbReference type="GO" id="GO:0071973">
    <property type="term" value="P:bacterial-type flagellum-dependent cell motility"/>
    <property type="evidence" value="ECO:0007669"/>
    <property type="project" value="TreeGrafter"/>
</dbReference>
<dbReference type="Pfam" id="PF02561">
    <property type="entry name" value="FliS"/>
    <property type="match status" value="1"/>
</dbReference>
<proteinExistence type="inferred from homology"/>
<evidence type="ECO:0000256" key="1">
    <source>
        <dbReference type="ARBA" id="ARBA00004514"/>
    </source>
</evidence>
<dbReference type="InterPro" id="IPR036584">
    <property type="entry name" value="FliS_sf"/>
</dbReference>
<dbReference type="CDD" id="cd16098">
    <property type="entry name" value="FliS"/>
    <property type="match status" value="1"/>
</dbReference>
<dbReference type="EMBL" id="FNOW01000001">
    <property type="protein sequence ID" value="SDX34085.1"/>
    <property type="molecule type" value="Genomic_DNA"/>
</dbReference>
<dbReference type="NCBIfam" id="TIGR00208">
    <property type="entry name" value="fliS"/>
    <property type="match status" value="1"/>
</dbReference>
<reference evidence="8" key="1">
    <citation type="submission" date="2016-10" db="EMBL/GenBank/DDBJ databases">
        <authorList>
            <person name="Varghese N."/>
            <person name="Submissions S."/>
        </authorList>
    </citation>
    <scope>NUCLEOTIDE SEQUENCE [LARGE SCALE GENOMIC DNA]</scope>
    <source>
        <strain evidence="8">DSM 173</strain>
    </source>
</reference>
<dbReference type="RefSeq" id="WP_091331495.1">
    <property type="nucleotide sequence ID" value="NZ_FNOW01000001.1"/>
</dbReference>
<evidence type="ECO:0000313" key="8">
    <source>
        <dbReference type="Proteomes" id="UP000198672"/>
    </source>
</evidence>
<dbReference type="PANTHER" id="PTHR34773">
    <property type="entry name" value="FLAGELLAR SECRETION CHAPERONE FLIS"/>
    <property type="match status" value="1"/>
</dbReference>
<comment type="subcellular location">
    <subcellularLocation>
        <location evidence="1 6">Cytoplasm</location>
        <location evidence="1 6">Cytosol</location>
    </subcellularLocation>
</comment>
<evidence type="ECO:0000313" key="7">
    <source>
        <dbReference type="EMBL" id="SDX34085.1"/>
    </source>
</evidence>
<dbReference type="GO" id="GO:0005829">
    <property type="term" value="C:cytosol"/>
    <property type="evidence" value="ECO:0007669"/>
    <property type="project" value="UniProtKB-SubCell"/>
</dbReference>
<dbReference type="GO" id="GO:0044780">
    <property type="term" value="P:bacterial-type flagellum assembly"/>
    <property type="evidence" value="ECO:0007669"/>
    <property type="project" value="InterPro"/>
</dbReference>
<evidence type="ECO:0000256" key="5">
    <source>
        <dbReference type="ARBA" id="ARBA00023186"/>
    </source>
</evidence>
<evidence type="ECO:0000256" key="6">
    <source>
        <dbReference type="PIRNR" id="PIRNR039090"/>
    </source>
</evidence>
<evidence type="ECO:0000256" key="2">
    <source>
        <dbReference type="ARBA" id="ARBA00008787"/>
    </source>
</evidence>
<dbReference type="SUPFAM" id="SSF101116">
    <property type="entry name" value="Flagellar export chaperone FliS"/>
    <property type="match status" value="1"/>
</dbReference>
<keyword evidence="3 6" id="KW-0963">Cytoplasm</keyword>
<organism evidence="7 8">
    <name type="scientific">Allochromatium warmingii</name>
    <name type="common">Chromatium warmingii</name>
    <dbReference type="NCBI Taxonomy" id="61595"/>
    <lineage>
        <taxon>Bacteria</taxon>
        <taxon>Pseudomonadati</taxon>
        <taxon>Pseudomonadota</taxon>
        <taxon>Gammaproteobacteria</taxon>
        <taxon>Chromatiales</taxon>
        <taxon>Chromatiaceae</taxon>
        <taxon>Allochromatium</taxon>
    </lineage>
</organism>
<comment type="similarity">
    <text evidence="2 6">Belongs to the FliS family.</text>
</comment>
<sequence>MYAMRKELNQYRQAGPIAEIAVADPHRLTQMLFEGALERIAVARGAMAQNNVALKGQKINQAMDIIGALRGALDLQRGGEIAANLDALYDYMIRRLVTGNARNDANILEEVAGLLREIKAGWDGIPEQLRRAS</sequence>
<keyword evidence="4 6" id="KW-1005">Bacterial flagellum biogenesis</keyword>
<keyword evidence="5" id="KW-0143">Chaperone</keyword>
<keyword evidence="7" id="KW-0282">Flagellum</keyword>
<accession>A0A1H3AWV9</accession>
<dbReference type="PIRSF" id="PIRSF039090">
    <property type="entry name" value="Flis"/>
    <property type="match status" value="1"/>
</dbReference>